<evidence type="ECO:0000313" key="3">
    <source>
        <dbReference type="Proteomes" id="UP001501102"/>
    </source>
</evidence>
<sequence>MGGGFAPGTPAGLRPCTPTGGSGPWIPVGFCLWTLAGAPLDPAAGLRPLHLTGGFAPWIPVGFCSWNPAGVLLDAGNSALCPYPNGASPLPSGRAQRGVGSGAAPRGNSGGTSQR</sequence>
<evidence type="ECO:0000313" key="2">
    <source>
        <dbReference type="EMBL" id="GAA2912601.1"/>
    </source>
</evidence>
<proteinExistence type="predicted"/>
<dbReference type="EMBL" id="BAAAXZ010000021">
    <property type="protein sequence ID" value="GAA2912601.1"/>
    <property type="molecule type" value="Genomic_DNA"/>
</dbReference>
<dbReference type="Proteomes" id="UP001501102">
    <property type="component" value="Unassembled WGS sequence"/>
</dbReference>
<reference evidence="2 3" key="1">
    <citation type="journal article" date="2019" name="Int. J. Syst. Evol. Microbiol.">
        <title>The Global Catalogue of Microorganisms (GCM) 10K type strain sequencing project: providing services to taxonomists for standard genome sequencing and annotation.</title>
        <authorList>
            <consortium name="The Broad Institute Genomics Platform"/>
            <consortium name="The Broad Institute Genome Sequencing Center for Infectious Disease"/>
            <person name="Wu L."/>
            <person name="Ma J."/>
        </authorList>
    </citation>
    <scope>NUCLEOTIDE SEQUENCE [LARGE SCALE GENOMIC DNA]</scope>
    <source>
        <strain evidence="2 3">JCM 4087</strain>
    </source>
</reference>
<keyword evidence="3" id="KW-1185">Reference proteome</keyword>
<organism evidence="2 3">
    <name type="scientific">Streptomyces thioluteus</name>
    <dbReference type="NCBI Taxonomy" id="66431"/>
    <lineage>
        <taxon>Bacteria</taxon>
        <taxon>Bacillati</taxon>
        <taxon>Actinomycetota</taxon>
        <taxon>Actinomycetes</taxon>
        <taxon>Kitasatosporales</taxon>
        <taxon>Streptomycetaceae</taxon>
        <taxon>Streptomyces</taxon>
    </lineage>
</organism>
<protein>
    <submittedName>
        <fullName evidence="2">Uncharacterized protein</fullName>
    </submittedName>
</protein>
<name>A0ABN3WF64_STRTU</name>
<gene>
    <name evidence="2" type="ORF">GCM10020221_05450</name>
</gene>
<accession>A0ABN3WF64</accession>
<evidence type="ECO:0000256" key="1">
    <source>
        <dbReference type="SAM" id="MobiDB-lite"/>
    </source>
</evidence>
<comment type="caution">
    <text evidence="2">The sequence shown here is derived from an EMBL/GenBank/DDBJ whole genome shotgun (WGS) entry which is preliminary data.</text>
</comment>
<feature type="region of interest" description="Disordered" evidence="1">
    <location>
        <begin position="91"/>
        <end position="115"/>
    </location>
</feature>